<dbReference type="AlphaFoldDB" id="A0A2G9Z090"/>
<dbReference type="InterPro" id="IPR007497">
    <property type="entry name" value="SIMPL/DUF541"/>
</dbReference>
<dbReference type="EMBL" id="PCRQ01000022">
    <property type="protein sequence ID" value="PIP24373.1"/>
    <property type="molecule type" value="Genomic_DNA"/>
</dbReference>
<gene>
    <name evidence="1" type="ORF">COX35_01045</name>
</gene>
<evidence type="ECO:0008006" key="3">
    <source>
        <dbReference type="Google" id="ProtNLM"/>
    </source>
</evidence>
<feature type="non-terminal residue" evidence="1">
    <location>
        <position position="223"/>
    </location>
</feature>
<dbReference type="GO" id="GO:0006974">
    <property type="term" value="P:DNA damage response"/>
    <property type="evidence" value="ECO:0007669"/>
    <property type="project" value="TreeGrafter"/>
</dbReference>
<dbReference type="Gene3D" id="3.30.110.170">
    <property type="entry name" value="Protein of unknown function (DUF541), domain 1"/>
    <property type="match status" value="1"/>
</dbReference>
<comment type="caution">
    <text evidence="1">The sequence shown here is derived from an EMBL/GenBank/DDBJ whole genome shotgun (WGS) entry which is preliminary data.</text>
</comment>
<name>A0A2G9Z090_9BACT</name>
<dbReference type="Proteomes" id="UP000229952">
    <property type="component" value="Unassembled WGS sequence"/>
</dbReference>
<dbReference type="Gene3D" id="3.30.70.2970">
    <property type="entry name" value="Protein of unknown function (DUF541), domain 2"/>
    <property type="match status" value="1"/>
</dbReference>
<evidence type="ECO:0000313" key="1">
    <source>
        <dbReference type="EMBL" id="PIP24373.1"/>
    </source>
</evidence>
<proteinExistence type="predicted"/>
<dbReference type="InterPro" id="IPR052022">
    <property type="entry name" value="26kDa_periplasmic_antigen"/>
</dbReference>
<dbReference type="PANTHER" id="PTHR34387:SF2">
    <property type="entry name" value="SLR1258 PROTEIN"/>
    <property type="match status" value="1"/>
</dbReference>
<organism evidence="1 2">
    <name type="scientific">Candidatus Nealsonbacteria bacterium CG23_combo_of_CG06-09_8_20_14_all_37_18</name>
    <dbReference type="NCBI Taxonomy" id="1974720"/>
    <lineage>
        <taxon>Bacteria</taxon>
        <taxon>Candidatus Nealsoniibacteriota</taxon>
    </lineage>
</organism>
<reference evidence="1 2" key="1">
    <citation type="submission" date="2017-09" db="EMBL/GenBank/DDBJ databases">
        <title>Depth-based differentiation of microbial function through sediment-hosted aquifers and enrichment of novel symbionts in the deep terrestrial subsurface.</title>
        <authorList>
            <person name="Probst A.J."/>
            <person name="Ladd B."/>
            <person name="Jarett J.K."/>
            <person name="Geller-Mcgrath D.E."/>
            <person name="Sieber C.M."/>
            <person name="Emerson J.B."/>
            <person name="Anantharaman K."/>
            <person name="Thomas B.C."/>
            <person name="Malmstrom R."/>
            <person name="Stieglmeier M."/>
            <person name="Klingl A."/>
            <person name="Woyke T."/>
            <person name="Ryan C.M."/>
            <person name="Banfield J.F."/>
        </authorList>
    </citation>
    <scope>NUCLEOTIDE SEQUENCE [LARGE SCALE GENOMIC DNA]</scope>
    <source>
        <strain evidence="1">CG23_combo_of_CG06-09_8_20_14_all_37_18</strain>
    </source>
</reference>
<protein>
    <recommendedName>
        <fullName evidence="3">SIMPL domain-containing protein</fullName>
    </recommendedName>
</protein>
<sequence>MCNLKEEIKNIFAVIVGLLLIVLTVSTAIDIKNKLEETENTITVTDTGTIYAKADLAVANFSVVVEDKTVGKAMSENTQKMNAVISFMKEQGIEDKDLKTTNFNIYPRYEWYDSTQYYPSGTRVLVGYEVTQTLQVKIRNIEKIGEILEGGTSAGANEVGDLEFTIDNQDELKKQARQEAITKAKAKAEELAKELGINLVRISNFSESSVLPYFYSMKEAAVG</sequence>
<dbReference type="PANTHER" id="PTHR34387">
    <property type="entry name" value="SLR1258 PROTEIN"/>
    <property type="match status" value="1"/>
</dbReference>
<dbReference type="Pfam" id="PF04402">
    <property type="entry name" value="SIMPL"/>
    <property type="match status" value="1"/>
</dbReference>
<accession>A0A2G9Z090</accession>
<evidence type="ECO:0000313" key="2">
    <source>
        <dbReference type="Proteomes" id="UP000229952"/>
    </source>
</evidence>